<organism evidence="1">
    <name type="scientific">Culex pipiens</name>
    <name type="common">House mosquito</name>
    <dbReference type="NCBI Taxonomy" id="7175"/>
    <lineage>
        <taxon>Eukaryota</taxon>
        <taxon>Metazoa</taxon>
        <taxon>Ecdysozoa</taxon>
        <taxon>Arthropoda</taxon>
        <taxon>Hexapoda</taxon>
        <taxon>Insecta</taxon>
        <taxon>Pterygota</taxon>
        <taxon>Neoptera</taxon>
        <taxon>Endopterygota</taxon>
        <taxon>Diptera</taxon>
        <taxon>Nematocera</taxon>
        <taxon>Culicoidea</taxon>
        <taxon>Culicidae</taxon>
        <taxon>Culicinae</taxon>
        <taxon>Culicini</taxon>
        <taxon>Culex</taxon>
        <taxon>Culex</taxon>
    </lineage>
</organism>
<dbReference type="AlphaFoldDB" id="A0A8D8BCP8"/>
<evidence type="ECO:0000313" key="1">
    <source>
        <dbReference type="EMBL" id="CAG6473634.1"/>
    </source>
</evidence>
<dbReference type="EMBL" id="HBUE01073131">
    <property type="protein sequence ID" value="CAG6473634.1"/>
    <property type="molecule type" value="Transcribed_RNA"/>
</dbReference>
<sequence>MTFLMQLAQPTSPLASFFGRGRGANCGFSSWNTTTDRTASAGTTSNTFRHNFEQRWILEGKMVLLGDCVAEKDDDKDKVTPLMIRCVRSCCVQSFESIGTCH</sequence>
<proteinExistence type="predicted"/>
<protein>
    <submittedName>
        <fullName evidence="1">(northern house mosquito) hypothetical protein</fullName>
    </submittedName>
</protein>
<reference evidence="1" key="1">
    <citation type="submission" date="2021-05" db="EMBL/GenBank/DDBJ databases">
        <authorList>
            <person name="Alioto T."/>
            <person name="Alioto T."/>
            <person name="Gomez Garrido J."/>
        </authorList>
    </citation>
    <scope>NUCLEOTIDE SEQUENCE</scope>
</reference>
<name>A0A8D8BCP8_CULPI</name>
<accession>A0A8D8BCP8</accession>